<feature type="binding site" evidence="7">
    <location>
        <position position="188"/>
    </location>
    <ligand>
        <name>chlorophyll a</name>
        <dbReference type="ChEBI" id="CHEBI:58416"/>
        <label>1</label>
    </ligand>
</feature>
<feature type="binding site" evidence="7">
    <location>
        <position position="170"/>
    </location>
    <ligand>
        <name>chlorophyll a</name>
        <dbReference type="ChEBI" id="CHEBI:58416"/>
        <label>1</label>
    </ligand>
</feature>
<feature type="binding site" evidence="7">
    <location>
        <position position="72"/>
    </location>
    <ligand>
        <name>chlorophyll a</name>
        <dbReference type="ChEBI" id="CHEBI:58416"/>
        <label>1</label>
    </ligand>
</feature>
<comment type="subcellular location">
    <subcellularLocation>
        <location evidence="2">Plastid</location>
        <location evidence="2">Chloroplast</location>
    </subcellularLocation>
</comment>
<evidence type="ECO:0000256" key="2">
    <source>
        <dbReference type="ARBA" id="ARBA00004229"/>
    </source>
</evidence>
<feature type="binding site" description="axial binding residue" evidence="7">
    <location>
        <position position="77"/>
    </location>
    <ligand>
        <name>chlorophyll b</name>
        <dbReference type="ChEBI" id="CHEBI:61721"/>
        <label>1</label>
    </ligand>
    <ligandPart>
        <name>Mg</name>
        <dbReference type="ChEBI" id="CHEBI:25107"/>
    </ligandPart>
</feature>
<accession>A0A6T5Q2V4</accession>
<sequence length="203" mass="21583">MSKALAVAATLAMASAFQVPTPVSKTVQASSSALKMGYETENGVTAPLGFFDPLGFTKNCDESTFNWYRNAEIKHGRIAMMSFVGYLIPHFAKFGGMLSTSENIAFADVPVGHAAVSSIPASGKLQIFIAIGIMELLVWPVNSSDPGNFQPVGGWVRYEDAAVKKSKLTKELNNGRAAMLAILGLIAQELQTGKSPIAELLGQ</sequence>
<dbReference type="Gene3D" id="1.10.3460.10">
    <property type="entry name" value="Chlorophyll a/b binding protein domain"/>
    <property type="match status" value="1"/>
</dbReference>
<dbReference type="GO" id="GO:0016020">
    <property type="term" value="C:membrane"/>
    <property type="evidence" value="ECO:0007669"/>
    <property type="project" value="InterPro"/>
</dbReference>
<keyword evidence="8" id="KW-0732">Signal</keyword>
<dbReference type="AlphaFoldDB" id="A0A6T5Q2V4"/>
<feature type="signal peptide" evidence="8">
    <location>
        <begin position="1"/>
        <end position="16"/>
    </location>
</feature>
<evidence type="ECO:0000256" key="1">
    <source>
        <dbReference type="ARBA" id="ARBA00004022"/>
    </source>
</evidence>
<evidence type="ECO:0000256" key="3">
    <source>
        <dbReference type="ARBA" id="ARBA00005933"/>
    </source>
</evidence>
<dbReference type="GO" id="GO:0016168">
    <property type="term" value="F:chlorophyll binding"/>
    <property type="evidence" value="ECO:0007669"/>
    <property type="project" value="UniProtKB-KW"/>
</dbReference>
<feature type="binding site" description="axial binding residue" evidence="7">
    <location>
        <position position="137"/>
    </location>
    <ligand>
        <name>chlorophyll b</name>
        <dbReference type="ChEBI" id="CHEBI:61721"/>
        <label>1</label>
    </ligand>
    <ligandPart>
        <name>Mg</name>
        <dbReference type="ChEBI" id="CHEBI:25107"/>
    </ligandPart>
</feature>
<reference evidence="9" key="1">
    <citation type="submission" date="2021-01" db="EMBL/GenBank/DDBJ databases">
        <authorList>
            <person name="Corre E."/>
            <person name="Pelletier E."/>
            <person name="Niang G."/>
            <person name="Scheremetjew M."/>
            <person name="Finn R."/>
            <person name="Kale V."/>
            <person name="Holt S."/>
            <person name="Cochrane G."/>
            <person name="Meng A."/>
            <person name="Brown T."/>
            <person name="Cohen L."/>
        </authorList>
    </citation>
    <scope>NUCLEOTIDE SEQUENCE</scope>
    <source>
        <strain evidence="9">CCMP3107</strain>
    </source>
</reference>
<keyword evidence="7" id="KW-0148">Chlorophyll</keyword>
<feature type="binding site" evidence="7">
    <location>
        <position position="171"/>
    </location>
    <ligand>
        <name>chlorophyll a</name>
        <dbReference type="ChEBI" id="CHEBI:58416"/>
        <label>1</label>
    </ligand>
</feature>
<keyword evidence="7" id="KW-0157">Chromophore</keyword>
<evidence type="ECO:0000256" key="7">
    <source>
        <dbReference type="PIRSR" id="PIRSR601344-1"/>
    </source>
</evidence>
<dbReference type="GO" id="GO:0009765">
    <property type="term" value="P:photosynthesis, light harvesting"/>
    <property type="evidence" value="ECO:0007669"/>
    <property type="project" value="InterPro"/>
</dbReference>
<dbReference type="GO" id="GO:0009507">
    <property type="term" value="C:chloroplast"/>
    <property type="evidence" value="ECO:0007669"/>
    <property type="project" value="UniProtKB-SubCell"/>
</dbReference>
<feature type="chain" id="PRO_5030159681" description="Plastid light harvesting protein" evidence="8">
    <location>
        <begin position="17"/>
        <end position="203"/>
    </location>
</feature>
<comment type="function">
    <text evidence="1">The light-harvesting complex (LHC) functions as a light receptor, it captures and delivers excitation energy to photosystems with which it is closely associated. Energy is transferred from the carotenoid and chlorophyll C (or B) to chlorophyll A and the photosynthetic reaction centers where it is used to synthesize ATP and reducing power.</text>
</comment>
<comment type="similarity">
    <text evidence="3">Belongs to the fucoxanthin chlorophyll protein family.</text>
</comment>
<proteinExistence type="inferred from homology"/>
<feature type="binding site" description="axial binding residue" evidence="7">
    <location>
        <position position="176"/>
    </location>
    <ligand>
        <name>chlorophyll b</name>
        <dbReference type="ChEBI" id="CHEBI:61721"/>
        <label>3</label>
    </ligand>
    <ligandPart>
        <name>Mg</name>
        <dbReference type="ChEBI" id="CHEBI:25107"/>
    </ligandPart>
</feature>
<keyword evidence="4" id="KW-0150">Chloroplast</keyword>
<evidence type="ECO:0000256" key="4">
    <source>
        <dbReference type="ARBA" id="ARBA00022528"/>
    </source>
</evidence>
<dbReference type="PANTHER" id="PTHR21649">
    <property type="entry name" value="CHLOROPHYLL A/B BINDING PROTEIN"/>
    <property type="match status" value="1"/>
</dbReference>
<gene>
    <name evidence="9" type="ORF">HAKA00212_LOCUS14385</name>
</gene>
<dbReference type="EMBL" id="HBIU01031083">
    <property type="protein sequence ID" value="CAE0635642.1"/>
    <property type="molecule type" value="Transcribed_RNA"/>
</dbReference>
<evidence type="ECO:0000313" key="9">
    <source>
        <dbReference type="EMBL" id="CAE0635642.1"/>
    </source>
</evidence>
<feature type="binding site" evidence="7">
    <location>
        <position position="174"/>
    </location>
    <ligand>
        <name>chlorophyll a</name>
        <dbReference type="ChEBI" id="CHEBI:58416"/>
        <label>1</label>
    </ligand>
</feature>
<keyword evidence="6" id="KW-0934">Plastid</keyword>
<dbReference type="Pfam" id="PF00504">
    <property type="entry name" value="Chloroa_b-bind"/>
    <property type="match status" value="1"/>
</dbReference>
<organism evidence="9">
    <name type="scientific">Heterosigma akashiwo</name>
    <name type="common">Chromophytic alga</name>
    <name type="synonym">Heterosigma carterae</name>
    <dbReference type="NCBI Taxonomy" id="2829"/>
    <lineage>
        <taxon>Eukaryota</taxon>
        <taxon>Sar</taxon>
        <taxon>Stramenopiles</taxon>
        <taxon>Ochrophyta</taxon>
        <taxon>Raphidophyceae</taxon>
        <taxon>Chattonellales</taxon>
        <taxon>Chattonellaceae</taxon>
        <taxon>Heterosigma</taxon>
    </lineage>
</organism>
<dbReference type="InterPro" id="IPR022796">
    <property type="entry name" value="Chloroa_b-bind"/>
</dbReference>
<evidence type="ECO:0000256" key="5">
    <source>
        <dbReference type="ARBA" id="ARBA00022531"/>
    </source>
</evidence>
<evidence type="ECO:0000256" key="8">
    <source>
        <dbReference type="SAM" id="SignalP"/>
    </source>
</evidence>
<evidence type="ECO:0008006" key="10">
    <source>
        <dbReference type="Google" id="ProtNLM"/>
    </source>
</evidence>
<name>A0A6T5Q2V4_HETAK</name>
<feature type="binding site" evidence="7">
    <location>
        <position position="75"/>
    </location>
    <ligand>
        <name>chlorophyll a</name>
        <dbReference type="ChEBI" id="CHEBI:58416"/>
        <label>1</label>
    </ligand>
</feature>
<keyword evidence="5" id="KW-0602">Photosynthesis</keyword>
<dbReference type="SUPFAM" id="SSF103511">
    <property type="entry name" value="Chlorophyll a-b binding protein"/>
    <property type="match status" value="1"/>
</dbReference>
<evidence type="ECO:0000256" key="6">
    <source>
        <dbReference type="ARBA" id="ARBA00022640"/>
    </source>
</evidence>
<protein>
    <recommendedName>
        <fullName evidence="10">Plastid light harvesting protein</fullName>
    </recommendedName>
</protein>
<dbReference type="InterPro" id="IPR001344">
    <property type="entry name" value="Chloro_AB-bd_pln"/>
</dbReference>